<dbReference type="OrthoDB" id="19714at2759"/>
<dbReference type="GO" id="GO:0034715">
    <property type="term" value="C:pICln-Sm protein complex"/>
    <property type="evidence" value="ECO:0007669"/>
    <property type="project" value="TreeGrafter"/>
</dbReference>
<evidence type="ECO:0000256" key="2">
    <source>
        <dbReference type="ARBA" id="ARBA00004496"/>
    </source>
</evidence>
<dbReference type="STRING" id="289078.A0A2X0LTF6"/>
<protein>
    <submittedName>
        <fullName evidence="6">BZ3500_MvSof-1268-A1-R1_Chr3-1g06174 protein</fullName>
    </submittedName>
</protein>
<dbReference type="InterPro" id="IPR039924">
    <property type="entry name" value="ICln/Lot5/Saf5"/>
</dbReference>
<evidence type="ECO:0000256" key="1">
    <source>
        <dbReference type="ARBA" id="ARBA00004123"/>
    </source>
</evidence>
<dbReference type="GO" id="GO:0045292">
    <property type="term" value="P:mRNA cis splicing, via spliceosome"/>
    <property type="evidence" value="ECO:0007669"/>
    <property type="project" value="TreeGrafter"/>
</dbReference>
<evidence type="ECO:0000313" key="6">
    <source>
        <dbReference type="EMBL" id="SCZ99635.1"/>
    </source>
</evidence>
<dbReference type="Gene3D" id="2.30.29.30">
    <property type="entry name" value="Pleckstrin-homology domain (PH domain)/Phosphotyrosine-binding domain (PTB)"/>
    <property type="match status" value="1"/>
</dbReference>
<evidence type="ECO:0000313" key="7">
    <source>
        <dbReference type="Proteomes" id="UP000249723"/>
    </source>
</evidence>
<keyword evidence="7" id="KW-1185">Reference proteome</keyword>
<organism evidence="6 7">
    <name type="scientific">Microbotryum saponariae</name>
    <dbReference type="NCBI Taxonomy" id="289078"/>
    <lineage>
        <taxon>Eukaryota</taxon>
        <taxon>Fungi</taxon>
        <taxon>Dikarya</taxon>
        <taxon>Basidiomycota</taxon>
        <taxon>Pucciniomycotina</taxon>
        <taxon>Microbotryomycetes</taxon>
        <taxon>Microbotryales</taxon>
        <taxon>Microbotryaceae</taxon>
        <taxon>Microbotryum</taxon>
    </lineage>
</organism>
<evidence type="ECO:0000256" key="5">
    <source>
        <dbReference type="SAM" id="MobiDB-lite"/>
    </source>
</evidence>
<dbReference type="PANTHER" id="PTHR21399">
    <property type="entry name" value="CHLORIDE CONDUCTANCE REGULATORY PROTEIN ICLN"/>
    <property type="match status" value="1"/>
</dbReference>
<feature type="compositionally biased region" description="Low complexity" evidence="5">
    <location>
        <begin position="99"/>
        <end position="126"/>
    </location>
</feature>
<sequence length="255" mass="26924">MPLTLLRSSPPALTRQQLATLSESTPASFTDIPPLLHHHETQVRYTLDPPFEELEREGVADLYITEGAVSFFSTASSTGLLIPYPHLTLHAISREPPRSSTANATTNGASASSSSETSSSTTASPAGPCIYCQVDAEVIESDTDELEGQTYELILFPSDTSTVDKIFETLSDCAALHPPPGASDPSSLFGGLDPDSMVYADEQGNVAGPGLDSVETHGSGDAVEDAPDSPDIALESSAGRVRSDFTHPETRKGPY</sequence>
<dbReference type="AlphaFoldDB" id="A0A2X0LTF6"/>
<evidence type="ECO:0000256" key="3">
    <source>
        <dbReference type="ARBA" id="ARBA00022490"/>
    </source>
</evidence>
<accession>A0A2X0LTF6</accession>
<gene>
    <name evidence="6" type="ORF">BZ3500_MVSOF-1268-A1-R1_CHR3-1G06174</name>
</gene>
<evidence type="ECO:0000256" key="4">
    <source>
        <dbReference type="ARBA" id="ARBA00023242"/>
    </source>
</evidence>
<feature type="region of interest" description="Disordered" evidence="5">
    <location>
        <begin position="95"/>
        <end position="126"/>
    </location>
</feature>
<comment type="subcellular location">
    <subcellularLocation>
        <location evidence="2">Cytoplasm</location>
    </subcellularLocation>
    <subcellularLocation>
        <location evidence="1">Nucleus</location>
    </subcellularLocation>
</comment>
<feature type="compositionally biased region" description="Basic and acidic residues" evidence="5">
    <location>
        <begin position="241"/>
        <end position="255"/>
    </location>
</feature>
<name>A0A2X0LTF6_9BASI</name>
<dbReference type="Proteomes" id="UP000249723">
    <property type="component" value="Unassembled WGS sequence"/>
</dbReference>
<feature type="region of interest" description="Disordered" evidence="5">
    <location>
        <begin position="199"/>
        <end position="255"/>
    </location>
</feature>
<dbReference type="PANTHER" id="PTHR21399:SF0">
    <property type="entry name" value="METHYLOSOME SUBUNIT PICLN"/>
    <property type="match status" value="1"/>
</dbReference>
<dbReference type="GO" id="GO:0005829">
    <property type="term" value="C:cytosol"/>
    <property type="evidence" value="ECO:0007669"/>
    <property type="project" value="TreeGrafter"/>
</dbReference>
<dbReference type="EMBL" id="FMWP01000096">
    <property type="protein sequence ID" value="SCZ99635.1"/>
    <property type="molecule type" value="Genomic_DNA"/>
</dbReference>
<dbReference type="GO" id="GO:0005681">
    <property type="term" value="C:spliceosomal complex"/>
    <property type="evidence" value="ECO:0007669"/>
    <property type="project" value="TreeGrafter"/>
</dbReference>
<reference evidence="7" key="1">
    <citation type="submission" date="2016-10" db="EMBL/GenBank/DDBJ databases">
        <authorList>
            <person name="Jeantristanb JTB J.-T."/>
            <person name="Ricardo R."/>
        </authorList>
    </citation>
    <scope>NUCLEOTIDE SEQUENCE [LARGE SCALE GENOMIC DNA]</scope>
</reference>
<proteinExistence type="predicted"/>
<dbReference type="GO" id="GO:0000387">
    <property type="term" value="P:spliceosomal snRNP assembly"/>
    <property type="evidence" value="ECO:0007669"/>
    <property type="project" value="TreeGrafter"/>
</dbReference>
<dbReference type="Pfam" id="PF03517">
    <property type="entry name" value="Voldacs"/>
    <property type="match status" value="1"/>
</dbReference>
<dbReference type="InterPro" id="IPR011993">
    <property type="entry name" value="PH-like_dom_sf"/>
</dbReference>
<keyword evidence="4" id="KW-0539">Nucleus</keyword>
<keyword evidence="3" id="KW-0963">Cytoplasm</keyword>